<dbReference type="KEGG" id="cbi:CLJ_B1513"/>
<organism evidence="2 3">
    <name type="scientific">Clostridium botulinum (strain 657 / Type Ba4)</name>
    <dbReference type="NCBI Taxonomy" id="515621"/>
    <lineage>
        <taxon>Bacteria</taxon>
        <taxon>Bacillati</taxon>
        <taxon>Bacillota</taxon>
        <taxon>Clostridia</taxon>
        <taxon>Eubacteriales</taxon>
        <taxon>Clostridiaceae</taxon>
        <taxon>Clostridium</taxon>
    </lineage>
</organism>
<dbReference type="Gene3D" id="3.90.640.20">
    <property type="entry name" value="Heat-shock cognate protein, ATPase"/>
    <property type="match status" value="1"/>
</dbReference>
<sequence length="240" mass="28624">MNFIPFYDYDRYRFYYLDRYNPNYYSNFRYYNNYYRQCNIDPLPLSEQNLQPKNFKITYPFVQDISNENISKLVNESIADEVSNLFKEQVLLPQKINIEEVIGFYEVKLNKKCLLSILFGIYTYYTNAAHGLTAYSSLNIDIDTGKIYKLSDLFTSRINYKPILEQKVKEYIKVNNVPLLEEYKGLHEDQQFYLTPNSLVLYYPIYEYTPYAYGLFQIPIPFKDILNLLGPASPIQRLLK</sequence>
<proteinExistence type="predicted"/>
<dbReference type="Gene3D" id="3.30.565.40">
    <property type="entry name" value="Fervidobacterium nodosum Rt17-B1 like"/>
    <property type="match status" value="1"/>
</dbReference>
<gene>
    <name evidence="2" type="ordered locus">CLJ_B1513</name>
</gene>
<dbReference type="InterPro" id="IPR037126">
    <property type="entry name" value="PdaC/RsiV-like_sf"/>
</dbReference>
<dbReference type="Proteomes" id="UP000002333">
    <property type="component" value="Chromosome"/>
</dbReference>
<dbReference type="EMBL" id="CP001083">
    <property type="protein sequence ID" value="ACQ52415.1"/>
    <property type="molecule type" value="Genomic_DNA"/>
</dbReference>
<dbReference type="RefSeq" id="WP_003362286.1">
    <property type="nucleotide sequence ID" value="NC_012658.1"/>
</dbReference>
<reference evidence="2 3" key="1">
    <citation type="journal article" date="2007" name="PLoS ONE">
        <title>Analysis of the neurotoxin complex genes in Clostridium botulinum A1-A4 and B1 strains: BoNT/A3, /Ba4 and /B1 clusters are located within plasmids.</title>
        <authorList>
            <person name="Smith T.J."/>
            <person name="Hill K.K."/>
            <person name="Foley B.T."/>
            <person name="Detter J.C."/>
            <person name="Munk A.C."/>
            <person name="Bruce D.C."/>
            <person name="Doggett N.A."/>
            <person name="Smith L.A."/>
            <person name="Marks J.D."/>
            <person name="Xie G."/>
            <person name="Brettin T.S."/>
        </authorList>
    </citation>
    <scope>NUCLEOTIDE SEQUENCE [LARGE SCALE GENOMIC DNA]</scope>
    <source>
        <strain evidence="3">657 / Type Ba4</strain>
    </source>
</reference>
<dbReference type="InterPro" id="IPR021729">
    <property type="entry name" value="DUF3298"/>
</dbReference>
<feature type="domain" description="DUF3298" evidence="1">
    <location>
        <begin position="151"/>
        <end position="223"/>
    </location>
</feature>
<protein>
    <recommendedName>
        <fullName evidence="1">DUF3298 domain-containing protein</fullName>
    </recommendedName>
</protein>
<dbReference type="AlphaFoldDB" id="A0A3F2ZQN7"/>
<evidence type="ECO:0000313" key="2">
    <source>
        <dbReference type="EMBL" id="ACQ52415.1"/>
    </source>
</evidence>
<evidence type="ECO:0000259" key="1">
    <source>
        <dbReference type="Pfam" id="PF11738"/>
    </source>
</evidence>
<name>A0A3F2ZQN7_CLOB6</name>
<evidence type="ECO:0000313" key="3">
    <source>
        <dbReference type="Proteomes" id="UP000002333"/>
    </source>
</evidence>
<reference evidence="3" key="2">
    <citation type="submission" date="2008-05" db="EMBL/GenBank/DDBJ databases">
        <title>Genome sequence of Clostridium botulinum Ba4 strain 657.</title>
        <authorList>
            <person name="Shrivastava S."/>
            <person name="Brown J.L."/>
            <person name="Bruce D."/>
            <person name="Detter C."/>
            <person name="Munk C."/>
            <person name="Smith L.A."/>
            <person name="Smith T.J."/>
            <person name="Sutton G."/>
            <person name="Brettin T.S."/>
        </authorList>
    </citation>
    <scope>NUCLEOTIDE SEQUENCE [LARGE SCALE GENOMIC DNA]</scope>
    <source>
        <strain evidence="3">657 / Type Ba4</strain>
    </source>
</reference>
<accession>A0A3F2ZQN7</accession>
<dbReference type="Pfam" id="PF11738">
    <property type="entry name" value="DUF3298"/>
    <property type="match status" value="1"/>
</dbReference>